<accession>A0ABS2XG31</accession>
<gene>
    <name evidence="6" type="primary">Eme1_0</name>
    <name evidence="6" type="ORF">GTO93_0013209</name>
</gene>
<keyword evidence="4" id="KW-0234">DNA repair</keyword>
<dbReference type="Gene3D" id="1.10.150.670">
    <property type="entry name" value="Crossover junction endonuclease EME1, DNA-binding domain"/>
    <property type="match status" value="1"/>
</dbReference>
<sequence length="73" mass="8033">MAAAVASVYPSPQLLLQAYEECSCERDRVNLLADITVRAGEGARERRLGPELSRRLHLYMGARNAELVLDSCG</sequence>
<keyword evidence="3" id="KW-0233">DNA recombination</keyword>
<evidence type="ECO:0000256" key="1">
    <source>
        <dbReference type="ARBA" id="ARBA00004123"/>
    </source>
</evidence>
<comment type="caution">
    <text evidence="6">The sequence shown here is derived from an EMBL/GenBank/DDBJ whole genome shotgun (WGS) entry which is preliminary data.</text>
</comment>
<keyword evidence="5" id="KW-0539">Nucleus</keyword>
<evidence type="ECO:0000256" key="5">
    <source>
        <dbReference type="ARBA" id="ARBA00023242"/>
    </source>
</evidence>
<keyword evidence="2" id="KW-0227">DNA damage</keyword>
<dbReference type="Proteomes" id="UP001166093">
    <property type="component" value="Unassembled WGS sequence"/>
</dbReference>
<dbReference type="PANTHER" id="PTHR21077">
    <property type="entry name" value="EME1 PROTEIN"/>
    <property type="match status" value="1"/>
</dbReference>
<keyword evidence="7" id="KW-1185">Reference proteome</keyword>
<evidence type="ECO:0000313" key="6">
    <source>
        <dbReference type="EMBL" id="MBN3273152.1"/>
    </source>
</evidence>
<protein>
    <submittedName>
        <fullName evidence="6">EME1 endonuclease</fullName>
    </submittedName>
</protein>
<evidence type="ECO:0000256" key="4">
    <source>
        <dbReference type="ARBA" id="ARBA00023204"/>
    </source>
</evidence>
<keyword evidence="6" id="KW-0378">Hydrolase</keyword>
<dbReference type="GO" id="GO:0004519">
    <property type="term" value="F:endonuclease activity"/>
    <property type="evidence" value="ECO:0007669"/>
    <property type="project" value="UniProtKB-KW"/>
</dbReference>
<dbReference type="PANTHER" id="PTHR21077:SF6">
    <property type="entry name" value="CROSSOVER JUNCTION ENDONUCLEASE EME2-RELATED"/>
    <property type="match status" value="1"/>
</dbReference>
<dbReference type="EMBL" id="JAAWVQ010028149">
    <property type="protein sequence ID" value="MBN3273152.1"/>
    <property type="molecule type" value="Genomic_DNA"/>
</dbReference>
<evidence type="ECO:0000256" key="2">
    <source>
        <dbReference type="ARBA" id="ARBA00022763"/>
    </source>
</evidence>
<dbReference type="InterPro" id="IPR033310">
    <property type="entry name" value="Mms4/EME1/EME2"/>
</dbReference>
<dbReference type="InterPro" id="IPR042530">
    <property type="entry name" value="EME1/EME2_C"/>
</dbReference>
<evidence type="ECO:0000256" key="3">
    <source>
        <dbReference type="ARBA" id="ARBA00023172"/>
    </source>
</evidence>
<name>A0ABS2XG31_POLSP</name>
<proteinExistence type="predicted"/>
<reference evidence="6" key="1">
    <citation type="journal article" date="2021" name="Cell">
        <title>Tracing the genetic footprints of vertebrate landing in non-teleost ray-finned fishes.</title>
        <authorList>
            <person name="Bi X."/>
            <person name="Wang K."/>
            <person name="Yang L."/>
            <person name="Pan H."/>
            <person name="Jiang H."/>
            <person name="Wei Q."/>
            <person name="Fang M."/>
            <person name="Yu H."/>
            <person name="Zhu C."/>
            <person name="Cai Y."/>
            <person name="He Y."/>
            <person name="Gan X."/>
            <person name="Zeng H."/>
            <person name="Yu D."/>
            <person name="Zhu Y."/>
            <person name="Jiang H."/>
            <person name="Qiu Q."/>
            <person name="Yang H."/>
            <person name="Zhang Y.E."/>
            <person name="Wang W."/>
            <person name="Zhu M."/>
            <person name="He S."/>
            <person name="Zhang G."/>
        </authorList>
    </citation>
    <scope>NUCLEOTIDE SEQUENCE</scope>
    <source>
        <strain evidence="6">Pddl_001</strain>
    </source>
</reference>
<feature type="non-terminal residue" evidence="6">
    <location>
        <position position="1"/>
    </location>
</feature>
<keyword evidence="6" id="KW-0255">Endonuclease</keyword>
<keyword evidence="6" id="KW-0540">Nuclease</keyword>
<organism evidence="6 7">
    <name type="scientific">Polyodon spathula</name>
    <name type="common">North American paddlefish</name>
    <name type="synonym">Squalus spathula</name>
    <dbReference type="NCBI Taxonomy" id="7913"/>
    <lineage>
        <taxon>Eukaryota</taxon>
        <taxon>Metazoa</taxon>
        <taxon>Chordata</taxon>
        <taxon>Craniata</taxon>
        <taxon>Vertebrata</taxon>
        <taxon>Euteleostomi</taxon>
        <taxon>Actinopterygii</taxon>
        <taxon>Chondrostei</taxon>
        <taxon>Acipenseriformes</taxon>
        <taxon>Polyodontidae</taxon>
        <taxon>Polyodon</taxon>
    </lineage>
</organism>
<comment type="subcellular location">
    <subcellularLocation>
        <location evidence="1">Nucleus</location>
    </subcellularLocation>
</comment>
<feature type="non-terminal residue" evidence="6">
    <location>
        <position position="73"/>
    </location>
</feature>
<dbReference type="Pfam" id="PF21292">
    <property type="entry name" value="EME1-MUS81_C"/>
    <property type="match status" value="1"/>
</dbReference>
<evidence type="ECO:0000313" key="7">
    <source>
        <dbReference type="Proteomes" id="UP001166093"/>
    </source>
</evidence>